<dbReference type="PANTHER" id="PTHR34388:SF1">
    <property type="entry name" value="DNA POLYMERASE III SUBUNIT DELTA"/>
    <property type="match status" value="1"/>
</dbReference>
<evidence type="ECO:0000259" key="9">
    <source>
        <dbReference type="Pfam" id="PF06144"/>
    </source>
</evidence>
<keyword evidence="5" id="KW-0235">DNA replication</keyword>
<dbReference type="SUPFAM" id="SSF52540">
    <property type="entry name" value="P-loop containing nucleoside triphosphate hydrolases"/>
    <property type="match status" value="1"/>
</dbReference>
<evidence type="ECO:0000256" key="8">
    <source>
        <dbReference type="ARBA" id="ARBA00049244"/>
    </source>
</evidence>
<evidence type="ECO:0000313" key="11">
    <source>
        <dbReference type="Proteomes" id="UP000251577"/>
    </source>
</evidence>
<dbReference type="Gene3D" id="3.40.50.300">
    <property type="entry name" value="P-loop containing nucleotide triphosphate hydrolases"/>
    <property type="match status" value="1"/>
</dbReference>
<keyword evidence="3" id="KW-0808">Transferase</keyword>
<accession>A0A364V560</accession>
<keyword evidence="11" id="KW-1185">Reference proteome</keyword>
<dbReference type="GO" id="GO:0009360">
    <property type="term" value="C:DNA polymerase III complex"/>
    <property type="evidence" value="ECO:0007669"/>
    <property type="project" value="InterPro"/>
</dbReference>
<reference evidence="10 11" key="1">
    <citation type="journal article" date="2018" name="Syst. Appl. Microbiol.">
        <title>Corynebacterium heidelbergense sp. nov., isolated from the preen glands of Egyptian geese (Alopochen aegyptiacus).</title>
        <authorList>
            <person name="Braun M.S."/>
            <person name="Wang E."/>
            <person name="Zimmermann S."/>
            <person name="Wink M."/>
        </authorList>
    </citation>
    <scope>NUCLEOTIDE SEQUENCE [LARGE SCALE GENOMIC DNA]</scope>
    <source>
        <strain evidence="10 11">647</strain>
    </source>
</reference>
<dbReference type="EMBL" id="QHCV01000060">
    <property type="protein sequence ID" value="RAV31762.1"/>
    <property type="molecule type" value="Genomic_DNA"/>
</dbReference>
<comment type="caution">
    <text evidence="10">The sequence shown here is derived from an EMBL/GenBank/DDBJ whole genome shotgun (WGS) entry which is preliminary data.</text>
</comment>
<evidence type="ECO:0000256" key="2">
    <source>
        <dbReference type="ARBA" id="ARBA00017703"/>
    </source>
</evidence>
<keyword evidence="4" id="KW-0548">Nucleotidyltransferase</keyword>
<comment type="catalytic activity">
    <reaction evidence="8">
        <text>DNA(n) + a 2'-deoxyribonucleoside 5'-triphosphate = DNA(n+1) + diphosphate</text>
        <dbReference type="Rhea" id="RHEA:22508"/>
        <dbReference type="Rhea" id="RHEA-COMP:17339"/>
        <dbReference type="Rhea" id="RHEA-COMP:17340"/>
        <dbReference type="ChEBI" id="CHEBI:33019"/>
        <dbReference type="ChEBI" id="CHEBI:61560"/>
        <dbReference type="ChEBI" id="CHEBI:173112"/>
        <dbReference type="EC" id="2.7.7.7"/>
    </reaction>
</comment>
<dbReference type="GO" id="GO:0003887">
    <property type="term" value="F:DNA-directed DNA polymerase activity"/>
    <property type="evidence" value="ECO:0007669"/>
    <property type="project" value="UniProtKB-KW"/>
</dbReference>
<dbReference type="InterPro" id="IPR010372">
    <property type="entry name" value="DNA_pol3_delta_N"/>
</dbReference>
<evidence type="ECO:0000256" key="1">
    <source>
        <dbReference type="ARBA" id="ARBA00012417"/>
    </source>
</evidence>
<dbReference type="InterPro" id="IPR005790">
    <property type="entry name" value="DNA_polIII_delta"/>
</dbReference>
<dbReference type="SUPFAM" id="SSF48019">
    <property type="entry name" value="post-AAA+ oligomerization domain-like"/>
    <property type="match status" value="1"/>
</dbReference>
<evidence type="ECO:0000256" key="4">
    <source>
        <dbReference type="ARBA" id="ARBA00022695"/>
    </source>
</evidence>
<dbReference type="InterPro" id="IPR027417">
    <property type="entry name" value="P-loop_NTPase"/>
</dbReference>
<dbReference type="GO" id="GO:0003677">
    <property type="term" value="F:DNA binding"/>
    <property type="evidence" value="ECO:0007669"/>
    <property type="project" value="InterPro"/>
</dbReference>
<evidence type="ECO:0000256" key="6">
    <source>
        <dbReference type="ARBA" id="ARBA00022932"/>
    </source>
</evidence>
<dbReference type="Proteomes" id="UP000251577">
    <property type="component" value="Unassembled WGS sequence"/>
</dbReference>
<dbReference type="Gene3D" id="1.20.272.10">
    <property type="match status" value="1"/>
</dbReference>
<protein>
    <recommendedName>
        <fullName evidence="2">DNA polymerase III subunit delta</fullName>
        <ecNumber evidence="1">2.7.7.7</ecNumber>
    </recommendedName>
</protein>
<gene>
    <name evidence="10" type="ORF">DLJ54_06700</name>
</gene>
<dbReference type="PANTHER" id="PTHR34388">
    <property type="entry name" value="DNA POLYMERASE III SUBUNIT DELTA"/>
    <property type="match status" value="1"/>
</dbReference>
<comment type="similarity">
    <text evidence="7">Belongs to the DNA polymerase HolA subunit family.</text>
</comment>
<evidence type="ECO:0000256" key="3">
    <source>
        <dbReference type="ARBA" id="ARBA00022679"/>
    </source>
</evidence>
<dbReference type="InterPro" id="IPR008921">
    <property type="entry name" value="DNA_pol3_clamp-load_cplx_C"/>
</dbReference>
<dbReference type="RefSeq" id="WP_113630996.1">
    <property type="nucleotide sequence ID" value="NZ_QHCV01000060.1"/>
</dbReference>
<dbReference type="NCBIfam" id="NF004165">
    <property type="entry name" value="PRK05629.1"/>
    <property type="match status" value="1"/>
</dbReference>
<organism evidence="10 11">
    <name type="scientific">Corynebacterium heidelbergense</name>
    <dbReference type="NCBI Taxonomy" id="2055947"/>
    <lineage>
        <taxon>Bacteria</taxon>
        <taxon>Bacillati</taxon>
        <taxon>Actinomycetota</taxon>
        <taxon>Actinomycetes</taxon>
        <taxon>Mycobacteriales</taxon>
        <taxon>Corynebacteriaceae</taxon>
        <taxon>Corynebacterium</taxon>
    </lineage>
</organism>
<dbReference type="NCBIfam" id="TIGR01128">
    <property type="entry name" value="holA"/>
    <property type="match status" value="1"/>
</dbReference>
<dbReference type="GO" id="GO:0006261">
    <property type="term" value="P:DNA-templated DNA replication"/>
    <property type="evidence" value="ECO:0007669"/>
    <property type="project" value="TreeGrafter"/>
</dbReference>
<proteinExistence type="inferred from homology"/>
<sequence>MTQAPAPANLILGTETFLAERRRSAIVAAARAHADAPDVPVEMHKATDITAPELAELLSPSLFSEDRIIVVTGVEDAAQDTVKLLEQAIADPADGVVLVMTHTGKGRNKKLVNTWPKMGVQVHSAGELKGRDRHAFVEQEFRSHGVRVSPDVVSLVLDSVGSGLRELASAISQLAADTGGNVTADSVRKYYQGRAEVTGFEVADLAVTGRLYEAVVAARRALQLGVPHVLLAAALCGAVADIARVAGARRIDPRRDAADYGMAPWKLEKTMRHARMWSPEAISEGLQVVAHLDADVKGRSQSADYAVEHAVRRIASLAAGQG</sequence>
<name>A0A364V560_9CORY</name>
<feature type="domain" description="DNA polymerase III delta N-terminal" evidence="9">
    <location>
        <begin position="10"/>
        <end position="112"/>
    </location>
</feature>
<dbReference type="Pfam" id="PF06144">
    <property type="entry name" value="DNA_pol3_delta"/>
    <property type="match status" value="1"/>
</dbReference>
<evidence type="ECO:0000256" key="7">
    <source>
        <dbReference type="ARBA" id="ARBA00034754"/>
    </source>
</evidence>
<dbReference type="AlphaFoldDB" id="A0A364V560"/>
<evidence type="ECO:0000313" key="10">
    <source>
        <dbReference type="EMBL" id="RAV31762.1"/>
    </source>
</evidence>
<evidence type="ECO:0000256" key="5">
    <source>
        <dbReference type="ARBA" id="ARBA00022705"/>
    </source>
</evidence>
<keyword evidence="6" id="KW-0239">DNA-directed DNA polymerase</keyword>
<dbReference type="EC" id="2.7.7.7" evidence="1"/>